<dbReference type="SMART" id="SM00369">
    <property type="entry name" value="LRR_TYP"/>
    <property type="match status" value="10"/>
</dbReference>
<keyword evidence="4" id="KW-1015">Disulfide bond</keyword>
<keyword evidence="3" id="KW-0677">Repeat</keyword>
<name>A0AAQ3LDB8_9BACT</name>
<evidence type="ECO:0000313" key="6">
    <source>
        <dbReference type="EMBL" id="WOO43640.1"/>
    </source>
</evidence>
<dbReference type="PANTHER" id="PTHR46652:SF3">
    <property type="entry name" value="LEUCINE-RICH REPEAT-CONTAINING PROTEIN 9"/>
    <property type="match status" value="1"/>
</dbReference>
<dbReference type="InterPro" id="IPR032675">
    <property type="entry name" value="LRR_dom_sf"/>
</dbReference>
<dbReference type="PROSITE" id="PS50835">
    <property type="entry name" value="IG_LIKE"/>
    <property type="match status" value="1"/>
</dbReference>
<dbReference type="PANTHER" id="PTHR46652">
    <property type="entry name" value="LEUCINE-RICH REPEAT AND IQ DOMAIN-CONTAINING PROTEIN 1-RELATED"/>
    <property type="match status" value="1"/>
</dbReference>
<dbReference type="InterPro" id="IPR013783">
    <property type="entry name" value="Ig-like_fold"/>
</dbReference>
<dbReference type="Pfam" id="PF13927">
    <property type="entry name" value="Ig_3"/>
    <property type="match status" value="1"/>
</dbReference>
<dbReference type="SMART" id="SM00364">
    <property type="entry name" value="LRR_BAC"/>
    <property type="match status" value="6"/>
</dbReference>
<dbReference type="Gene3D" id="3.80.10.10">
    <property type="entry name" value="Ribonuclease Inhibitor"/>
    <property type="match status" value="2"/>
</dbReference>
<dbReference type="InterPro" id="IPR036179">
    <property type="entry name" value="Ig-like_dom_sf"/>
</dbReference>
<dbReference type="Pfam" id="PF18998">
    <property type="entry name" value="Flg_new_2"/>
    <property type="match status" value="1"/>
</dbReference>
<evidence type="ECO:0000256" key="3">
    <source>
        <dbReference type="ARBA" id="ARBA00022737"/>
    </source>
</evidence>
<dbReference type="Gene3D" id="2.60.40.10">
    <property type="entry name" value="Immunoglobulins"/>
    <property type="match status" value="2"/>
</dbReference>
<evidence type="ECO:0000256" key="1">
    <source>
        <dbReference type="ARBA" id="ARBA00022614"/>
    </source>
</evidence>
<keyword evidence="2" id="KW-0732">Signal</keyword>
<dbReference type="EMBL" id="CP136920">
    <property type="protein sequence ID" value="WOO43640.1"/>
    <property type="molecule type" value="Genomic_DNA"/>
</dbReference>
<feature type="domain" description="Ig-like" evidence="5">
    <location>
        <begin position="819"/>
        <end position="897"/>
    </location>
</feature>
<dbReference type="InterPro" id="IPR003591">
    <property type="entry name" value="Leu-rich_rpt_typical-subtyp"/>
</dbReference>
<dbReference type="SMART" id="SM00409">
    <property type="entry name" value="IG"/>
    <property type="match status" value="2"/>
</dbReference>
<dbReference type="SMART" id="SM00365">
    <property type="entry name" value="LRR_SD22"/>
    <property type="match status" value="15"/>
</dbReference>
<dbReference type="InterPro" id="IPR001611">
    <property type="entry name" value="Leu-rich_rpt"/>
</dbReference>
<sequence>MKIGINHILWECLIGEGLRRMMFRLGFSLVVFISSHSALRADASEIVDIPDPYLLNAIRLRLDIPISPITLSDMERLETLYIRGPEHGYITDLSGLEYAENLQSLYLYKHHISNISAISGLSNLKTVSIDQCRIRNVPRLTELTELEDLSFEGNRIVDISFLSGLTQLKRLGLTGNYISNLTALSGLVQLAELRLSQNAISDTSPLVGLSSLTTLRLSGNSISDLTPLGELGGLQSLNLSGNEISDLSPLSGLDRLLTLQLERNNLTSLTSLGELGNLRKIYLDENDIADVAGLSKLSSLTHVEFSDNRIVDLSPLSGMTSLLSIWVNDNQITELDALANLANLESLAINNNPFDDIEPLAKLSQLSSLFIEGNSVSDLSPLAALENLEYLRIYSDAIVDISPLVDLHKLTVLGIGGNQLNGFSELASLSNLLGLRVSGENIISIAPIAQMPNLTSFELFDTSVSDLSPLSELSNITDIWLENNKIVDISVLATLSNIRDAYLPHNEIVDISPLSGMTGVRFIGLLGNNIGDIPILADDTDISGLDLRENPIADISPITRLASLESIGLSGLNNSDLEYMQQLPRLIDVYFNDGNISDLSALGALPNLRRIDLQGNMITDISPLVGLQNIEYLLLQNNSMDVSSRSNARRDIDRIIAKGTRVNFEPQRPVVQGTAVAWMSGDGPLSVPLEMRATYGVAYQWYIGESGDTSNPIEGATGPKLLVHNHDAADQYWGRVTNEEGYTSDINTVAVYVFPIFVNGGRIDHARSDASGDIFFRAIPDSGYRFVEWTGDVSGTDDEIPVDLYPHKIIAALFELLPPVIVSVPPDAHRIELGEAFELTVDVEGVGLSYQWYRSGEAINGKNSSKLSINSVTKADEGNYYVKISNTAGAIESGSYSLEVFTPSVEPDAPVIVSEPTGRFRMPVGAAVDFQILSEGVDLTYQWFFLDEPIAGETRQRISIRDVSLDSEGTYYVEVSNAGGTIKSTGFFVDVFEVGDPPLALENSQSFGAGYFESEWFGPFFQSEDSIETFVYSLDLGWTWISPDGVASSTWFWSYSMDSWLWGGNETGRFFFREVDQTWIYIVSFEDGGSFIYSNADDSWGFMPL</sequence>
<keyword evidence="7" id="KW-1185">Reference proteome</keyword>
<protein>
    <submittedName>
        <fullName evidence="6">Leucine-rich repeat domain-containing protein</fullName>
    </submittedName>
</protein>
<dbReference type="RefSeq" id="WP_317836212.1">
    <property type="nucleotide sequence ID" value="NZ_CP136920.1"/>
</dbReference>
<dbReference type="InterPro" id="IPR050836">
    <property type="entry name" value="SDS22/Internalin_LRR"/>
</dbReference>
<dbReference type="SUPFAM" id="SSF48726">
    <property type="entry name" value="Immunoglobulin"/>
    <property type="match status" value="2"/>
</dbReference>
<dbReference type="PROSITE" id="PS51450">
    <property type="entry name" value="LRR"/>
    <property type="match status" value="12"/>
</dbReference>
<dbReference type="AlphaFoldDB" id="A0AAQ3LDB8"/>
<dbReference type="InterPro" id="IPR044060">
    <property type="entry name" value="Bacterial_rp_domain"/>
</dbReference>
<keyword evidence="1" id="KW-0433">Leucine-rich repeat</keyword>
<accession>A0AAQ3LDB8</accession>
<evidence type="ECO:0000313" key="7">
    <source>
        <dbReference type="Proteomes" id="UP001304300"/>
    </source>
</evidence>
<dbReference type="InterPro" id="IPR003599">
    <property type="entry name" value="Ig_sub"/>
</dbReference>
<dbReference type="InterPro" id="IPR025875">
    <property type="entry name" value="Leu-rich_rpt_4"/>
</dbReference>
<reference evidence="6 7" key="1">
    <citation type="submission" date="2023-10" db="EMBL/GenBank/DDBJ databases">
        <title>Rubellicoccus peritrichatus gen. nov., sp. nov., isolated from an algae of coral reef tank.</title>
        <authorList>
            <person name="Luo J."/>
        </authorList>
    </citation>
    <scope>NUCLEOTIDE SEQUENCE [LARGE SCALE GENOMIC DNA]</scope>
    <source>
        <strain evidence="6 7">CR14</strain>
    </source>
</reference>
<evidence type="ECO:0000256" key="2">
    <source>
        <dbReference type="ARBA" id="ARBA00022729"/>
    </source>
</evidence>
<dbReference type="Proteomes" id="UP001304300">
    <property type="component" value="Chromosome"/>
</dbReference>
<dbReference type="SUPFAM" id="SSF52058">
    <property type="entry name" value="L domain-like"/>
    <property type="match status" value="2"/>
</dbReference>
<gene>
    <name evidence="6" type="ORF">RZN69_11120</name>
</gene>
<proteinExistence type="predicted"/>
<organism evidence="6 7">
    <name type="scientific">Rubellicoccus peritrichatus</name>
    <dbReference type="NCBI Taxonomy" id="3080537"/>
    <lineage>
        <taxon>Bacteria</taxon>
        <taxon>Pseudomonadati</taxon>
        <taxon>Verrucomicrobiota</taxon>
        <taxon>Opitutia</taxon>
        <taxon>Puniceicoccales</taxon>
        <taxon>Cerasicoccaceae</taxon>
        <taxon>Rubellicoccus</taxon>
    </lineage>
</organism>
<dbReference type="KEGG" id="puo:RZN69_11120"/>
<dbReference type="InterPro" id="IPR007110">
    <property type="entry name" value="Ig-like_dom"/>
</dbReference>
<evidence type="ECO:0000259" key="5">
    <source>
        <dbReference type="PROSITE" id="PS50835"/>
    </source>
</evidence>
<dbReference type="Pfam" id="PF12799">
    <property type="entry name" value="LRR_4"/>
    <property type="match status" value="3"/>
</dbReference>
<evidence type="ECO:0000256" key="4">
    <source>
        <dbReference type="ARBA" id="ARBA00023157"/>
    </source>
</evidence>